<proteinExistence type="predicted"/>
<name>A0A7G7BPA4_9ACTN</name>
<gene>
    <name evidence="1" type="ORF">F0344_23455</name>
</gene>
<reference evidence="2" key="1">
    <citation type="submission" date="2019-10" db="EMBL/GenBank/DDBJ databases">
        <title>Antimicrobial potential of Antarctic Bacteria.</title>
        <authorList>
            <person name="Benaud N."/>
            <person name="Edwards R.J."/>
            <person name="Ferrari B.C."/>
        </authorList>
    </citation>
    <scope>NUCLEOTIDE SEQUENCE [LARGE SCALE GENOMIC DNA]</scope>
    <source>
        <strain evidence="2">NBSH44</strain>
    </source>
</reference>
<protein>
    <submittedName>
        <fullName evidence="1">Uncharacterized protein</fullName>
    </submittedName>
</protein>
<dbReference type="Proteomes" id="UP000515307">
    <property type="component" value="Chromosome"/>
</dbReference>
<accession>A0A7G7BPA4</accession>
<evidence type="ECO:0000313" key="2">
    <source>
        <dbReference type="Proteomes" id="UP000515307"/>
    </source>
</evidence>
<dbReference type="AlphaFoldDB" id="A0A7G7BPA4"/>
<sequence>MDVVFHVPGPLLAPDYEGTRTGTLSRRERLITMQIAVPSDLGTRGQREVSRYLADHLVEAVVVARTTVARRKAMLAVGQAVPMARFVASASTTRADPARRCGSRGS</sequence>
<dbReference type="RefSeq" id="WP_185300660.1">
    <property type="nucleotide sequence ID" value="NZ_CP045702.1"/>
</dbReference>
<evidence type="ECO:0000313" key="1">
    <source>
        <dbReference type="EMBL" id="QNE77169.1"/>
    </source>
</evidence>
<keyword evidence="2" id="KW-1185">Reference proteome</keyword>
<organism evidence="1 2">
    <name type="scientific">Streptomyces finlayi</name>
    <dbReference type="NCBI Taxonomy" id="67296"/>
    <lineage>
        <taxon>Bacteria</taxon>
        <taxon>Bacillati</taxon>
        <taxon>Actinomycetota</taxon>
        <taxon>Actinomycetes</taxon>
        <taxon>Kitasatosporales</taxon>
        <taxon>Streptomycetaceae</taxon>
        <taxon>Streptomyces</taxon>
    </lineage>
</organism>
<dbReference type="EMBL" id="CP045702">
    <property type="protein sequence ID" value="QNE77169.1"/>
    <property type="molecule type" value="Genomic_DNA"/>
</dbReference>
<dbReference type="KEGG" id="sfiy:F0344_23455"/>